<dbReference type="PATRIC" id="fig|1068978.7.peg.899"/>
<evidence type="ECO:0000256" key="1">
    <source>
        <dbReference type="ARBA" id="ARBA00022801"/>
    </source>
</evidence>
<dbReference type="Pfam" id="PF04203">
    <property type="entry name" value="Sortase"/>
    <property type="match status" value="1"/>
</dbReference>
<dbReference type="GO" id="GO:0016787">
    <property type="term" value="F:hydrolase activity"/>
    <property type="evidence" value="ECO:0007669"/>
    <property type="project" value="UniProtKB-KW"/>
</dbReference>
<dbReference type="NCBIfam" id="NF033748">
    <property type="entry name" value="class_F_sortase"/>
    <property type="match status" value="1"/>
</dbReference>
<name>A0A076MT26_AMYME</name>
<dbReference type="PROSITE" id="PS51257">
    <property type="entry name" value="PROKAR_LIPOPROTEIN"/>
    <property type="match status" value="1"/>
</dbReference>
<dbReference type="InterPro" id="IPR023365">
    <property type="entry name" value="Sortase_dom-sf"/>
</dbReference>
<dbReference type="Proteomes" id="UP000062973">
    <property type="component" value="Chromosome"/>
</dbReference>
<dbReference type="InterPro" id="IPR042001">
    <property type="entry name" value="Sortase_F"/>
</dbReference>
<reference evidence="3 4" key="1">
    <citation type="submission" date="2014-07" db="EMBL/GenBank/DDBJ databases">
        <title>Whole Genome Sequence of the Amycolatopsis methanolica 239.</title>
        <authorList>
            <person name="Tang B."/>
        </authorList>
    </citation>
    <scope>NUCLEOTIDE SEQUENCE [LARGE SCALE GENOMIC DNA]</scope>
    <source>
        <strain evidence="3 4">239</strain>
    </source>
</reference>
<sequence length="175" mass="18237">MIRAVFAAVLGLLLLCGCAASPEQTRPVADPVAVEIPAIGARSTLIPLGLNEDGTVQTPPVTSPGQAGWYSHGPAPGEPGPAVILGHVDGNRQPGIFARLKELSPGDRVEVSRVDGSRAGFVVIRLERVPKAEFPTAAVYGDTAGPELRLITCGGVFDRATRSYRDSVIVYAVLG</sequence>
<dbReference type="OrthoDB" id="525039at2"/>
<dbReference type="CDD" id="cd05829">
    <property type="entry name" value="Sortase_F"/>
    <property type="match status" value="1"/>
</dbReference>
<dbReference type="KEGG" id="amq:AMETH_0860"/>
<proteinExistence type="predicted"/>
<dbReference type="EMBL" id="CP009110">
    <property type="protein sequence ID" value="AIJ20952.1"/>
    <property type="molecule type" value="Genomic_DNA"/>
</dbReference>
<evidence type="ECO:0000313" key="4">
    <source>
        <dbReference type="Proteomes" id="UP000062973"/>
    </source>
</evidence>
<feature type="signal peptide" evidence="2">
    <location>
        <begin position="1"/>
        <end position="19"/>
    </location>
</feature>
<dbReference type="InterPro" id="IPR005754">
    <property type="entry name" value="Sortase"/>
</dbReference>
<feature type="chain" id="PRO_5039075697" evidence="2">
    <location>
        <begin position="20"/>
        <end position="175"/>
    </location>
</feature>
<accession>A0A076MT26</accession>
<evidence type="ECO:0000256" key="2">
    <source>
        <dbReference type="SAM" id="SignalP"/>
    </source>
</evidence>
<dbReference type="AlphaFoldDB" id="A0A076MT26"/>
<protein>
    <submittedName>
        <fullName evidence="3">Peptidase C60</fullName>
    </submittedName>
</protein>
<keyword evidence="2" id="KW-0732">Signal</keyword>
<keyword evidence="4" id="KW-1185">Reference proteome</keyword>
<dbReference type="SUPFAM" id="SSF63817">
    <property type="entry name" value="Sortase"/>
    <property type="match status" value="1"/>
</dbReference>
<dbReference type="RefSeq" id="WP_017986817.1">
    <property type="nucleotide sequence ID" value="NZ_AQUL01000001.1"/>
</dbReference>
<gene>
    <name evidence="3" type="ORF">AMETH_0860</name>
</gene>
<dbReference type="Gene3D" id="2.40.260.10">
    <property type="entry name" value="Sortase"/>
    <property type="match status" value="1"/>
</dbReference>
<evidence type="ECO:0000313" key="3">
    <source>
        <dbReference type="EMBL" id="AIJ20952.1"/>
    </source>
</evidence>
<organism evidence="3 4">
    <name type="scientific">Amycolatopsis methanolica 239</name>
    <dbReference type="NCBI Taxonomy" id="1068978"/>
    <lineage>
        <taxon>Bacteria</taxon>
        <taxon>Bacillati</taxon>
        <taxon>Actinomycetota</taxon>
        <taxon>Actinomycetes</taxon>
        <taxon>Pseudonocardiales</taxon>
        <taxon>Pseudonocardiaceae</taxon>
        <taxon>Amycolatopsis</taxon>
        <taxon>Amycolatopsis methanolica group</taxon>
    </lineage>
</organism>
<dbReference type="HOGENOM" id="CLU_062592_5_0_11"/>
<keyword evidence="1" id="KW-0378">Hydrolase</keyword>
<dbReference type="eggNOG" id="COG3764">
    <property type="taxonomic scope" value="Bacteria"/>
</dbReference>
<dbReference type="STRING" id="1068978.AMETH_0860"/>